<dbReference type="Pfam" id="PF01336">
    <property type="entry name" value="tRNA_anti-codon"/>
    <property type="match status" value="1"/>
</dbReference>
<dbReference type="AlphaFoldDB" id="A0A937HJR7"/>
<dbReference type="Pfam" id="PF17657">
    <property type="entry name" value="DNA_pol3_finger"/>
    <property type="match status" value="1"/>
</dbReference>
<organism evidence="15 16">
    <name type="scientific">PS1 clade bacterium</name>
    <dbReference type="NCBI Taxonomy" id="2175152"/>
    <lineage>
        <taxon>Bacteria</taxon>
        <taxon>Pseudomonadati</taxon>
        <taxon>Pseudomonadota</taxon>
        <taxon>Alphaproteobacteria</taxon>
        <taxon>PS1 clade</taxon>
    </lineage>
</organism>
<dbReference type="EMBL" id="JADHOK010000027">
    <property type="protein sequence ID" value="MBL6761673.1"/>
    <property type="molecule type" value="Genomic_DNA"/>
</dbReference>
<feature type="domain" description="Polymerase/histidinol phosphatase N-terminal" evidence="14">
    <location>
        <begin position="7"/>
        <end position="74"/>
    </location>
</feature>
<dbReference type="GO" id="GO:0003887">
    <property type="term" value="F:DNA-directed DNA polymerase activity"/>
    <property type="evidence" value="ECO:0007669"/>
    <property type="project" value="UniProtKB-UniRule"/>
</dbReference>
<gene>
    <name evidence="13" type="primary">dnaE2</name>
    <name evidence="15" type="ORF">ISQ19_03140</name>
</gene>
<dbReference type="SMART" id="SM00481">
    <property type="entry name" value="POLIIIAc"/>
    <property type="match status" value="1"/>
</dbReference>
<evidence type="ECO:0000256" key="12">
    <source>
        <dbReference type="ARBA" id="ARBA00049244"/>
    </source>
</evidence>
<evidence type="ECO:0000256" key="2">
    <source>
        <dbReference type="ARBA" id="ARBA00007391"/>
    </source>
</evidence>
<dbReference type="InterPro" id="IPR040982">
    <property type="entry name" value="DNA_pol3_finger"/>
</dbReference>
<keyword evidence="6 13" id="KW-0808">Transferase</keyword>
<protein>
    <recommendedName>
        <fullName evidence="4 13">Error-prone DNA polymerase</fullName>
        <ecNumber evidence="3 13">2.7.7.7</ecNumber>
    </recommendedName>
</protein>
<keyword evidence="9 13" id="KW-0227">DNA damage</keyword>
<dbReference type="GO" id="GO:0006260">
    <property type="term" value="P:DNA replication"/>
    <property type="evidence" value="ECO:0007669"/>
    <property type="project" value="UniProtKB-KW"/>
</dbReference>
<comment type="subcellular location">
    <subcellularLocation>
        <location evidence="1 13">Cytoplasm</location>
    </subcellularLocation>
</comment>
<evidence type="ECO:0000256" key="4">
    <source>
        <dbReference type="ARBA" id="ARBA00017273"/>
    </source>
</evidence>
<evidence type="ECO:0000256" key="7">
    <source>
        <dbReference type="ARBA" id="ARBA00022695"/>
    </source>
</evidence>
<evidence type="ECO:0000256" key="6">
    <source>
        <dbReference type="ARBA" id="ARBA00022679"/>
    </source>
</evidence>
<dbReference type="CDD" id="cd04485">
    <property type="entry name" value="DnaE_OBF"/>
    <property type="match status" value="1"/>
</dbReference>
<keyword evidence="5 13" id="KW-0963">Cytoplasm</keyword>
<dbReference type="HAMAP" id="MF_01902">
    <property type="entry name" value="DNApol_error_prone"/>
    <property type="match status" value="1"/>
</dbReference>
<dbReference type="NCBIfam" id="TIGR00594">
    <property type="entry name" value="polc"/>
    <property type="match status" value="1"/>
</dbReference>
<evidence type="ECO:0000313" key="16">
    <source>
        <dbReference type="Proteomes" id="UP000785783"/>
    </source>
</evidence>
<evidence type="ECO:0000256" key="5">
    <source>
        <dbReference type="ARBA" id="ARBA00022490"/>
    </source>
</evidence>
<dbReference type="InterPro" id="IPR004365">
    <property type="entry name" value="NA-bd_OB_tRNA"/>
</dbReference>
<dbReference type="Pfam" id="PF14579">
    <property type="entry name" value="HHH_6"/>
    <property type="match status" value="1"/>
</dbReference>
<keyword evidence="10 13" id="KW-0239">DNA-directed DNA polymerase</keyword>
<dbReference type="Gene3D" id="3.20.20.140">
    <property type="entry name" value="Metal-dependent hydrolases"/>
    <property type="match status" value="1"/>
</dbReference>
<evidence type="ECO:0000256" key="8">
    <source>
        <dbReference type="ARBA" id="ARBA00022705"/>
    </source>
</evidence>
<dbReference type="InterPro" id="IPR003141">
    <property type="entry name" value="Pol/His_phosphatase_N"/>
</dbReference>
<keyword evidence="8 13" id="KW-0235">DNA replication</keyword>
<dbReference type="PANTHER" id="PTHR32294">
    <property type="entry name" value="DNA POLYMERASE III SUBUNIT ALPHA"/>
    <property type="match status" value="1"/>
</dbReference>
<evidence type="ECO:0000256" key="11">
    <source>
        <dbReference type="ARBA" id="ARBA00023204"/>
    </source>
</evidence>
<evidence type="ECO:0000256" key="1">
    <source>
        <dbReference type="ARBA" id="ARBA00004496"/>
    </source>
</evidence>
<dbReference type="GO" id="GO:0005737">
    <property type="term" value="C:cytoplasm"/>
    <property type="evidence" value="ECO:0007669"/>
    <property type="project" value="UniProtKB-SubCell"/>
</dbReference>
<evidence type="ECO:0000256" key="13">
    <source>
        <dbReference type="HAMAP-Rule" id="MF_01902"/>
    </source>
</evidence>
<comment type="caution">
    <text evidence="15">The sequence shown here is derived from an EMBL/GenBank/DDBJ whole genome shotgun (WGS) entry which is preliminary data.</text>
</comment>
<dbReference type="Pfam" id="PF07733">
    <property type="entry name" value="DNA_pol3_alpha"/>
    <property type="match status" value="1"/>
</dbReference>
<dbReference type="GO" id="GO:0008408">
    <property type="term" value="F:3'-5' exonuclease activity"/>
    <property type="evidence" value="ECO:0007669"/>
    <property type="project" value="InterPro"/>
</dbReference>
<dbReference type="PANTHER" id="PTHR32294:SF4">
    <property type="entry name" value="ERROR-PRONE DNA POLYMERASE"/>
    <property type="match status" value="1"/>
</dbReference>
<dbReference type="NCBIfam" id="NF004225">
    <property type="entry name" value="PRK05672.1"/>
    <property type="match status" value="1"/>
</dbReference>
<dbReference type="InterPro" id="IPR011708">
    <property type="entry name" value="DNA_pol3_alpha_NTPase_dom"/>
</dbReference>
<sequence>MAAHDFAELAAQSNFSFLHGASHPQEMVETAAAFGYRAIGLADRNTLAGVVRGHIAAREAGVRYLPGARLVTQCGFEVIAYPSDRAAYGALSQCLTQANRRGAKGQCLLTIDDVLGLARHASLCWLAVPPLRLEPRFGETLGQLTAATRHVYALLVPLYGADDKKRFGEIAALADWAGAALLAGFDPLYHAPERRPLQDVVSCIRQHVRLDEAGYRLAANAERYLKPLVEAQRLFADYPQALANIDKVLAACNFSLDELAYQYPEDAFDRELSPQELLEKLAWDGAHERFPDGVPEKLDKLIRHELQLIKQLDYAPYFLTVHDLVRFARAKRILCQGRGSAANSAVCYCIGVTAVDPSRLDLLFERFISAERNEPPDIDIDFEHERREEVIQYIYQKYGRERAGIAATVITYRARSAVREVAKVMGLSGDVASALLALNWGGGSKPPPRAHVIEAGLDPDTPGVTATLALAAQLIGFPRHLSQHVGGFVITNERLDTLVPIGNAAMDDRTFIEWDKDDLDALGMLKIDVLALGMLSAIRRSFDLIAAHHSEVYELADVPAEDSAVYDMLCRAESIGVFQVESRAQMNMLPRLKPRDFYDLVVEVAIVRPGPIQGDMVHPYLRRRNGEEPVEFPSEELEEVLGKTLGVPLFQEQAMRIAIVAAGFTPAEADRLRRAMATFRKTGIIHEFGMRLVDGMVARGYERDFAERCFKQIEGFGEYGFPESHAASFALLVYVSAWLKHHYPAAFCAALINSQPMGFYAPAQLVGEARRQGVTALPVCINASDAEADLEATKLADGTETIALRLGFNQITGLLRADAEALVAARYQSGAFDSVADCAARSGVGVATLERLARADAFAALGLSRRQALWAVRALAPENKAPSLPLFDGQGVSPAVAEDEHAPLPTLPPGMEVLEDYASLRLSLKNHPMAFLRDGLAAEHVQPLRILQDAPNGKRVSIAGLVICRQRPGSAKGVVFLTLEDETGNGNIVVWPDRFERYRRVTIGARLMRIEGRVQRSGIVVHVVAERLHDISSELLQLTAQHGMDSTAHLPKVLRPKRQTGRKTPREMAFRGE</sequence>
<evidence type="ECO:0000313" key="15">
    <source>
        <dbReference type="EMBL" id="MBL6761673.1"/>
    </source>
</evidence>
<dbReference type="InterPro" id="IPR016195">
    <property type="entry name" value="Pol/histidinol_Pase-like"/>
</dbReference>
<dbReference type="Pfam" id="PF02811">
    <property type="entry name" value="PHP"/>
    <property type="match status" value="1"/>
</dbReference>
<dbReference type="EC" id="2.7.7.7" evidence="3 13"/>
<accession>A0A937HJR7</accession>
<keyword evidence="11 13" id="KW-0234">DNA repair</keyword>
<dbReference type="InterPro" id="IPR029460">
    <property type="entry name" value="DNAPol_HHH"/>
</dbReference>
<dbReference type="Gene3D" id="1.10.150.870">
    <property type="match status" value="1"/>
</dbReference>
<dbReference type="GO" id="GO:0003676">
    <property type="term" value="F:nucleic acid binding"/>
    <property type="evidence" value="ECO:0007669"/>
    <property type="project" value="InterPro"/>
</dbReference>
<reference evidence="15" key="1">
    <citation type="submission" date="2020-10" db="EMBL/GenBank/DDBJ databases">
        <title>Microbiome of the Black Sea water column analyzed by genome centric metagenomics.</title>
        <authorList>
            <person name="Cabello-Yeves P.J."/>
            <person name="Callieri C."/>
            <person name="Picazo A."/>
            <person name="Mehrshad M."/>
            <person name="Haro-Moreno J.M."/>
            <person name="Roda-Garcia J."/>
            <person name="Dzembekova N."/>
            <person name="Slabakova V."/>
            <person name="Slabakova N."/>
            <person name="Moncheva S."/>
            <person name="Rodriguez-Valera F."/>
        </authorList>
    </citation>
    <scope>NUCLEOTIDE SEQUENCE</scope>
    <source>
        <strain evidence="15">BS307-5m-G5</strain>
    </source>
</reference>
<evidence type="ECO:0000256" key="3">
    <source>
        <dbReference type="ARBA" id="ARBA00012417"/>
    </source>
</evidence>
<evidence type="ECO:0000256" key="10">
    <source>
        <dbReference type="ARBA" id="ARBA00022932"/>
    </source>
</evidence>
<evidence type="ECO:0000259" key="14">
    <source>
        <dbReference type="SMART" id="SM00481"/>
    </source>
</evidence>
<keyword evidence="7 13" id="KW-0548">Nucleotidyltransferase</keyword>
<name>A0A937HJR7_9PROT</name>
<dbReference type="CDD" id="cd07434">
    <property type="entry name" value="PHP_PolIIIA_DnaE2"/>
    <property type="match status" value="1"/>
</dbReference>
<dbReference type="InterPro" id="IPR004013">
    <property type="entry name" value="PHP_dom"/>
</dbReference>
<dbReference type="InterPro" id="IPR004805">
    <property type="entry name" value="DnaE2/DnaE/PolC"/>
</dbReference>
<proteinExistence type="inferred from homology"/>
<comment type="catalytic activity">
    <reaction evidence="12 13">
        <text>DNA(n) + a 2'-deoxyribonucleoside 5'-triphosphate = DNA(n+1) + diphosphate</text>
        <dbReference type="Rhea" id="RHEA:22508"/>
        <dbReference type="Rhea" id="RHEA-COMP:17339"/>
        <dbReference type="Rhea" id="RHEA-COMP:17340"/>
        <dbReference type="ChEBI" id="CHEBI:33019"/>
        <dbReference type="ChEBI" id="CHEBI:61560"/>
        <dbReference type="ChEBI" id="CHEBI:173112"/>
        <dbReference type="EC" id="2.7.7.7"/>
    </reaction>
</comment>
<comment type="function">
    <text evidence="13">DNA polymerase involved in damage-induced mutagenesis and translesion synthesis (TLS). It is not the major replicative DNA polymerase.</text>
</comment>
<dbReference type="Proteomes" id="UP000785783">
    <property type="component" value="Unassembled WGS sequence"/>
</dbReference>
<evidence type="ECO:0000256" key="9">
    <source>
        <dbReference type="ARBA" id="ARBA00022763"/>
    </source>
</evidence>
<comment type="similarity">
    <text evidence="2 13">Belongs to the DNA polymerase type-C family. DnaE2 subfamily.</text>
</comment>
<dbReference type="GO" id="GO:0006281">
    <property type="term" value="P:DNA repair"/>
    <property type="evidence" value="ECO:0007669"/>
    <property type="project" value="UniProtKB-UniRule"/>
</dbReference>
<dbReference type="SUPFAM" id="SSF89550">
    <property type="entry name" value="PHP domain-like"/>
    <property type="match status" value="1"/>
</dbReference>
<dbReference type="InterPro" id="IPR023073">
    <property type="entry name" value="DnaE2"/>
</dbReference>